<evidence type="ECO:0000256" key="1">
    <source>
        <dbReference type="SAM" id="Phobius"/>
    </source>
</evidence>
<comment type="caution">
    <text evidence="2">The sequence shown here is derived from an EMBL/GenBank/DDBJ whole genome shotgun (WGS) entry which is preliminary data.</text>
</comment>
<sequence>MLLLKLQPSRIELVIVSLLHIGTMALLFNAGLSIALLLLPGLLSLAGFIDYCLRRADYRHVDFVSAFFHNTRGNRYKNSGRVRHIVLAAQHSIVRKGSYDIAMNPPGVSYYSEFLIVLRFTSNTLLPVKERPVSLVIWYDSLSQESNRSLRQYLRFDCPQQV</sequence>
<keyword evidence="1" id="KW-0812">Transmembrane</keyword>
<protein>
    <submittedName>
        <fullName evidence="2">Uncharacterized protein</fullName>
    </submittedName>
</protein>
<dbReference type="EMBL" id="NVVJ01000025">
    <property type="protein sequence ID" value="PCJ24549.1"/>
    <property type="molecule type" value="Genomic_DNA"/>
</dbReference>
<proteinExistence type="predicted"/>
<dbReference type="Proteomes" id="UP000218327">
    <property type="component" value="Unassembled WGS sequence"/>
</dbReference>
<reference evidence="3" key="1">
    <citation type="submission" date="2017-08" db="EMBL/GenBank/DDBJ databases">
        <title>A dynamic microbial community with high functional redundancy inhabits the cold, oxic subseafloor aquifer.</title>
        <authorList>
            <person name="Tully B.J."/>
            <person name="Wheat C.G."/>
            <person name="Glazer B.T."/>
            <person name="Huber J.A."/>
        </authorList>
    </citation>
    <scope>NUCLEOTIDE SEQUENCE [LARGE SCALE GENOMIC DNA]</scope>
</reference>
<evidence type="ECO:0000313" key="2">
    <source>
        <dbReference type="EMBL" id="PCJ24549.1"/>
    </source>
</evidence>
<feature type="transmembrane region" description="Helical" evidence="1">
    <location>
        <begin position="34"/>
        <end position="53"/>
    </location>
</feature>
<keyword evidence="1" id="KW-1133">Transmembrane helix</keyword>
<gene>
    <name evidence="2" type="ORF">COA96_09120</name>
</gene>
<dbReference type="AlphaFoldDB" id="A0A2A5AZ49"/>
<name>A0A2A5AZ49_9GAMM</name>
<accession>A0A2A5AZ49</accession>
<organism evidence="2 3">
    <name type="scientific">SAR86 cluster bacterium</name>
    <dbReference type="NCBI Taxonomy" id="2030880"/>
    <lineage>
        <taxon>Bacteria</taxon>
        <taxon>Pseudomonadati</taxon>
        <taxon>Pseudomonadota</taxon>
        <taxon>Gammaproteobacteria</taxon>
        <taxon>SAR86 cluster</taxon>
    </lineage>
</organism>
<evidence type="ECO:0000313" key="3">
    <source>
        <dbReference type="Proteomes" id="UP000218327"/>
    </source>
</evidence>
<keyword evidence="1" id="KW-0472">Membrane</keyword>